<gene>
    <name evidence="9" type="ORF">RJ641_002361</name>
</gene>
<feature type="compositionally biased region" description="Basic and acidic residues" evidence="7">
    <location>
        <begin position="1"/>
        <end position="15"/>
    </location>
</feature>
<feature type="region of interest" description="Disordered" evidence="7">
    <location>
        <begin position="1"/>
        <end position="24"/>
    </location>
</feature>
<evidence type="ECO:0000256" key="2">
    <source>
        <dbReference type="ARBA" id="ARBA00022692"/>
    </source>
</evidence>
<dbReference type="InterPro" id="IPR009617">
    <property type="entry name" value="Seipin"/>
</dbReference>
<keyword evidence="6 8" id="KW-0472">Membrane</keyword>
<dbReference type="CDD" id="cd23995">
    <property type="entry name" value="Seipin_BSCL2_like"/>
    <property type="match status" value="1"/>
</dbReference>
<proteinExistence type="predicted"/>
<evidence type="ECO:0000256" key="3">
    <source>
        <dbReference type="ARBA" id="ARBA00022824"/>
    </source>
</evidence>
<reference evidence="9 10" key="1">
    <citation type="submission" date="2023-12" db="EMBL/GenBank/DDBJ databases">
        <title>A high-quality genome assembly for Dillenia turbinata (Dilleniales).</title>
        <authorList>
            <person name="Chanderbali A."/>
        </authorList>
    </citation>
    <scope>NUCLEOTIDE SEQUENCE [LARGE SCALE GENOMIC DNA]</scope>
    <source>
        <strain evidence="9">LSX21</strain>
        <tissue evidence="9">Leaf</tissue>
    </source>
</reference>
<feature type="region of interest" description="Disordered" evidence="7">
    <location>
        <begin position="173"/>
        <end position="208"/>
    </location>
</feature>
<dbReference type="EMBL" id="JBAMMX010000010">
    <property type="protein sequence ID" value="KAK6932737.1"/>
    <property type="molecule type" value="Genomic_DNA"/>
</dbReference>
<dbReference type="Proteomes" id="UP001370490">
    <property type="component" value="Unassembled WGS sequence"/>
</dbReference>
<evidence type="ECO:0000256" key="4">
    <source>
        <dbReference type="ARBA" id="ARBA00022989"/>
    </source>
</evidence>
<dbReference type="PANTHER" id="PTHR21212">
    <property type="entry name" value="BERNARDINELLI-SEIP CONGENITAL LIPODYSTROPHY 2 HOMOLOG BSCL2 PROTEIN"/>
    <property type="match status" value="1"/>
</dbReference>
<comment type="caution">
    <text evidence="9">The sequence shown here is derived from an EMBL/GenBank/DDBJ whole genome shotgun (WGS) entry which is preliminary data.</text>
</comment>
<keyword evidence="5" id="KW-0443">Lipid metabolism</keyword>
<dbReference type="GO" id="GO:0005789">
    <property type="term" value="C:endoplasmic reticulum membrane"/>
    <property type="evidence" value="ECO:0007669"/>
    <property type="project" value="UniProtKB-SubCell"/>
</dbReference>
<feature type="compositionally biased region" description="Polar residues" evidence="7">
    <location>
        <begin position="41"/>
        <end position="52"/>
    </location>
</feature>
<keyword evidence="3" id="KW-0256">Endoplasmic reticulum</keyword>
<evidence type="ECO:0000256" key="5">
    <source>
        <dbReference type="ARBA" id="ARBA00023098"/>
    </source>
</evidence>
<evidence type="ECO:0000256" key="6">
    <source>
        <dbReference type="ARBA" id="ARBA00023136"/>
    </source>
</evidence>
<keyword evidence="4 8" id="KW-1133">Transmembrane helix</keyword>
<feature type="transmembrane region" description="Helical" evidence="8">
    <location>
        <begin position="320"/>
        <end position="340"/>
    </location>
</feature>
<dbReference type="PANTHER" id="PTHR21212:SF0">
    <property type="entry name" value="SEIPIN"/>
    <property type="match status" value="1"/>
</dbReference>
<keyword evidence="10" id="KW-1185">Reference proteome</keyword>
<evidence type="ECO:0000256" key="8">
    <source>
        <dbReference type="SAM" id="Phobius"/>
    </source>
</evidence>
<feature type="compositionally biased region" description="Low complexity" evidence="7">
    <location>
        <begin position="132"/>
        <end position="142"/>
    </location>
</feature>
<evidence type="ECO:0000256" key="7">
    <source>
        <dbReference type="SAM" id="MobiDB-lite"/>
    </source>
</evidence>
<feature type="region of interest" description="Disordered" evidence="7">
    <location>
        <begin position="41"/>
        <end position="145"/>
    </location>
</feature>
<dbReference type="AlphaFoldDB" id="A0AAN8VNG5"/>
<feature type="compositionally biased region" description="Low complexity" evidence="7">
    <location>
        <begin position="74"/>
        <end position="89"/>
    </location>
</feature>
<evidence type="ECO:0000313" key="9">
    <source>
        <dbReference type="EMBL" id="KAK6932737.1"/>
    </source>
</evidence>
<keyword evidence="2 8" id="KW-0812">Transmembrane</keyword>
<dbReference type="Pfam" id="PF06775">
    <property type="entry name" value="Seipin"/>
    <property type="match status" value="1"/>
</dbReference>
<feature type="transmembrane region" description="Helical" evidence="8">
    <location>
        <begin position="581"/>
        <end position="606"/>
    </location>
</feature>
<feature type="compositionally biased region" description="Basic and acidic residues" evidence="7">
    <location>
        <begin position="101"/>
        <end position="131"/>
    </location>
</feature>
<name>A0AAN8VNG5_9MAGN</name>
<feature type="transmembrane region" description="Helical" evidence="8">
    <location>
        <begin position="360"/>
        <end position="385"/>
    </location>
</feature>
<feature type="transmembrane region" description="Helical" evidence="8">
    <location>
        <begin position="269"/>
        <end position="299"/>
    </location>
</feature>
<sequence>MEETETNMKNDEANDSHNFADVSEDFPFSDSLKNDVVQCSQSEYQSSATASIGDSVISPHSSIGLRLRRRRSLHTSISDSESKDSTSISRVSSQLNQIHENSNEKFEDFKVEFSSSKEEDDLGQKNVKDSEISSQLSQIQEINDPHLEKMDENCLDLKENENVNEKVEAFKGHLGQENEEDSERNSQCSKIHETSSTHMEKTDQNCLDLKETEKNKKKSEAKDSEIGLENMEKNEAKDCESSMIMNEHAVESVEFDSKSGDSNEHSSNFLVILAGLIIKLIGFQFSLFFSFVTFLFWALYTTCAFVTDPFQAIKRSREYLLYKLFGIFGVVLQYFSPYLYEWLKEQKTAGKVFLRFGWGLLWSIYVCSILCGQLVSSFVLGGLVMRHAVEEPIQMKETLNFDYTKTSPVAFVPVLACPSTSCGVNCREMIDVGKNLGSRVIPPNQKLQLTVSLVLPKSDYNRNLGIFLVRLDFLSANGRVLASSRRPCMLSFKSQPIRLMLTFLKFVPLLTGYASESQTLNIKFKGFTEGDTPTSCLKVMIEQRAEFRPGAGIPEMYDATASLESELPLLKRVIWYWRKTIFVWLSMTVFTMLLIFTLLCCTPLLIPRARPTVRSASNTSPHDKSPVQK</sequence>
<evidence type="ECO:0000256" key="1">
    <source>
        <dbReference type="ARBA" id="ARBA00004477"/>
    </source>
</evidence>
<dbReference type="GO" id="GO:0140042">
    <property type="term" value="P:lipid droplet formation"/>
    <property type="evidence" value="ECO:0007669"/>
    <property type="project" value="UniProtKB-ARBA"/>
</dbReference>
<comment type="subcellular location">
    <subcellularLocation>
        <location evidence="1">Endoplasmic reticulum membrane</location>
        <topology evidence="1">Multi-pass membrane protein</topology>
    </subcellularLocation>
</comment>
<feature type="compositionally biased region" description="Polar residues" evidence="7">
    <location>
        <begin position="90"/>
        <end position="100"/>
    </location>
</feature>
<feature type="region of interest" description="Disordered" evidence="7">
    <location>
        <begin position="213"/>
        <end position="232"/>
    </location>
</feature>
<organism evidence="9 10">
    <name type="scientific">Dillenia turbinata</name>
    <dbReference type="NCBI Taxonomy" id="194707"/>
    <lineage>
        <taxon>Eukaryota</taxon>
        <taxon>Viridiplantae</taxon>
        <taxon>Streptophyta</taxon>
        <taxon>Embryophyta</taxon>
        <taxon>Tracheophyta</taxon>
        <taxon>Spermatophyta</taxon>
        <taxon>Magnoliopsida</taxon>
        <taxon>eudicotyledons</taxon>
        <taxon>Gunneridae</taxon>
        <taxon>Pentapetalae</taxon>
        <taxon>Dilleniales</taxon>
        <taxon>Dilleniaceae</taxon>
        <taxon>Dillenia</taxon>
    </lineage>
</organism>
<accession>A0AAN8VNG5</accession>
<feature type="compositionally biased region" description="Basic and acidic residues" evidence="7">
    <location>
        <begin position="190"/>
        <end position="208"/>
    </location>
</feature>
<protein>
    <submittedName>
        <fullName evidence="9">Seipin family</fullName>
    </submittedName>
</protein>
<evidence type="ECO:0000313" key="10">
    <source>
        <dbReference type="Proteomes" id="UP001370490"/>
    </source>
</evidence>
<dbReference type="GO" id="GO:0006629">
    <property type="term" value="P:lipid metabolic process"/>
    <property type="evidence" value="ECO:0007669"/>
    <property type="project" value="UniProtKB-KW"/>
</dbReference>